<reference evidence="2 3" key="1">
    <citation type="submission" date="2020-10" db="EMBL/GenBank/DDBJ databases">
        <title>Haloactinobacterium sp. RN3S43, a bacterium isolated from saline soil.</title>
        <authorList>
            <person name="Sun J.-Q."/>
        </authorList>
    </citation>
    <scope>NUCLEOTIDE SEQUENCE [LARGE SCALE GENOMIC DNA]</scope>
    <source>
        <strain evidence="2 3">RN3S43</strain>
    </source>
</reference>
<keyword evidence="3" id="KW-1185">Reference proteome</keyword>
<name>A0A7M1SXA6_9MICO</name>
<proteinExistence type="predicted"/>
<feature type="compositionally biased region" description="Basic and acidic residues" evidence="1">
    <location>
        <begin position="1"/>
        <end position="10"/>
    </location>
</feature>
<protein>
    <submittedName>
        <fullName evidence="2">Uncharacterized protein</fullName>
    </submittedName>
</protein>
<gene>
    <name evidence="2" type="ORF">IM660_03420</name>
</gene>
<dbReference type="AlphaFoldDB" id="A0A7M1SXA6"/>
<evidence type="ECO:0000313" key="2">
    <source>
        <dbReference type="EMBL" id="QOR71362.1"/>
    </source>
</evidence>
<dbReference type="Proteomes" id="UP000593758">
    <property type="component" value="Chromosome"/>
</dbReference>
<accession>A0A7M1SXA6</accession>
<dbReference type="KEGG" id="halt:IM660_03420"/>
<evidence type="ECO:0000256" key="1">
    <source>
        <dbReference type="SAM" id="MobiDB-lite"/>
    </source>
</evidence>
<feature type="region of interest" description="Disordered" evidence="1">
    <location>
        <begin position="1"/>
        <end position="34"/>
    </location>
</feature>
<sequence length="189" mass="21636">MKIVDADGRDSSAAVLGGDDRRRLLRPPPTHGVEVERQRLRGPSDEELLELRKDPNYRPAVAIASHQSRVEWEIDAQRVLNNDPKWRRGRLRDFVAAREFVHEWNDMLARMRVEGVRSGLPAFEPGQDKFRSFLSSMPHTQVAVSIKTQKYKNPRHTWTPNGISDIDAMSVAYAYCEAVFPTRPSVTRC</sequence>
<evidence type="ECO:0000313" key="3">
    <source>
        <dbReference type="Proteomes" id="UP000593758"/>
    </source>
</evidence>
<dbReference type="RefSeq" id="WP_193498025.1">
    <property type="nucleotide sequence ID" value="NZ_CP063169.1"/>
</dbReference>
<organism evidence="2 3">
    <name type="scientific">Ruania alkalisoli</name>
    <dbReference type="NCBI Taxonomy" id="2779775"/>
    <lineage>
        <taxon>Bacteria</taxon>
        <taxon>Bacillati</taxon>
        <taxon>Actinomycetota</taxon>
        <taxon>Actinomycetes</taxon>
        <taxon>Micrococcales</taxon>
        <taxon>Ruaniaceae</taxon>
        <taxon>Ruania</taxon>
    </lineage>
</organism>
<dbReference type="EMBL" id="CP063169">
    <property type="protein sequence ID" value="QOR71362.1"/>
    <property type="molecule type" value="Genomic_DNA"/>
</dbReference>